<evidence type="ECO:0000256" key="1">
    <source>
        <dbReference type="ARBA" id="ARBA00008542"/>
    </source>
</evidence>
<name>A0A5C5U024_9GAMM</name>
<gene>
    <name evidence="3" type="ORF">FQY83_12995</name>
</gene>
<proteinExistence type="inferred from homology"/>
<comment type="caution">
    <text evidence="3">The sequence shown here is derived from an EMBL/GenBank/DDBJ whole genome shotgun (WGS) entry which is preliminary data.</text>
</comment>
<dbReference type="Pfam" id="PF01965">
    <property type="entry name" value="DJ-1_PfpI"/>
    <property type="match status" value="1"/>
</dbReference>
<comment type="similarity">
    <text evidence="1">Belongs to the peptidase C56 family.</text>
</comment>
<dbReference type="OrthoDB" id="9792284at2"/>
<dbReference type="GO" id="GO:0016740">
    <property type="term" value="F:transferase activity"/>
    <property type="evidence" value="ECO:0007669"/>
    <property type="project" value="UniProtKB-KW"/>
</dbReference>
<keyword evidence="3" id="KW-0808">Transferase</keyword>
<dbReference type="PANTHER" id="PTHR42733">
    <property type="entry name" value="DJ-1 PROTEIN"/>
    <property type="match status" value="1"/>
</dbReference>
<dbReference type="PROSITE" id="PS51276">
    <property type="entry name" value="PEPTIDASE_C56_PFPI"/>
    <property type="match status" value="1"/>
</dbReference>
<dbReference type="InterPro" id="IPR029062">
    <property type="entry name" value="Class_I_gatase-like"/>
</dbReference>
<dbReference type="EMBL" id="VOHK01000005">
    <property type="protein sequence ID" value="TWT19267.1"/>
    <property type="molecule type" value="Genomic_DNA"/>
</dbReference>
<keyword evidence="4" id="KW-1185">Reference proteome</keyword>
<accession>A0A5C5U024</accession>
<feature type="domain" description="DJ-1/PfpI" evidence="2">
    <location>
        <begin position="7"/>
        <end position="175"/>
    </location>
</feature>
<reference evidence="3 4" key="1">
    <citation type="journal article" date="2008" name="Int. J. Syst. Evol. Microbiol.">
        <title>Luteimonas marina sp. nov., isolated from seawater.</title>
        <authorList>
            <person name="Baik K.S."/>
            <person name="Park S.C."/>
            <person name="Kim M.S."/>
            <person name="Kim E.M."/>
            <person name="Park C."/>
            <person name="Chun J."/>
            <person name="Seong C.N."/>
        </authorList>
    </citation>
    <scope>NUCLEOTIDE SEQUENCE [LARGE SCALE GENOMIC DNA]</scope>
    <source>
        <strain evidence="3 4">FR1330</strain>
    </source>
</reference>
<dbReference type="InterPro" id="IPR006286">
    <property type="entry name" value="C56_PfpI-like"/>
</dbReference>
<dbReference type="CDD" id="cd03134">
    <property type="entry name" value="GATase1_PfpI_like"/>
    <property type="match status" value="1"/>
</dbReference>
<dbReference type="Gene3D" id="3.40.50.880">
    <property type="match status" value="1"/>
</dbReference>
<protein>
    <submittedName>
        <fullName evidence="3">Type 1 glutamine amidotransferase</fullName>
    </submittedName>
</protein>
<evidence type="ECO:0000313" key="4">
    <source>
        <dbReference type="Proteomes" id="UP000319980"/>
    </source>
</evidence>
<sequence>MSHLTGKRVAILVADGFEQSELLEPLRALREHEAGVDVVSPENGKVQGFEHFDKGEQVPVDVQLADADAANYDALVIPGGLFNPDKLRVDEKALAITRAFFEAGKPVAAICHGPWVLANADVLEGRTVTSVPNIRRDLENAGAKWVDEDVVVDQGLVTSRTPKDLPAFCAKLVEEIDEGRHRGQQRSVA</sequence>
<keyword evidence="3" id="KW-0315">Glutamine amidotransferase</keyword>
<dbReference type="NCBIfam" id="TIGR01382">
    <property type="entry name" value="PfpI"/>
    <property type="match status" value="1"/>
</dbReference>
<dbReference type="SUPFAM" id="SSF52317">
    <property type="entry name" value="Class I glutamine amidotransferase-like"/>
    <property type="match status" value="1"/>
</dbReference>
<organism evidence="3 4">
    <name type="scientific">Luteimonas marina</name>
    <dbReference type="NCBI Taxonomy" id="488485"/>
    <lineage>
        <taxon>Bacteria</taxon>
        <taxon>Pseudomonadati</taxon>
        <taxon>Pseudomonadota</taxon>
        <taxon>Gammaproteobacteria</taxon>
        <taxon>Lysobacterales</taxon>
        <taxon>Lysobacteraceae</taxon>
        <taxon>Luteimonas</taxon>
    </lineage>
</organism>
<dbReference type="Proteomes" id="UP000319980">
    <property type="component" value="Unassembled WGS sequence"/>
</dbReference>
<evidence type="ECO:0000313" key="3">
    <source>
        <dbReference type="EMBL" id="TWT19267.1"/>
    </source>
</evidence>
<dbReference type="RefSeq" id="WP_146388383.1">
    <property type="nucleotide sequence ID" value="NZ_VOHK01000005.1"/>
</dbReference>
<evidence type="ECO:0000259" key="2">
    <source>
        <dbReference type="Pfam" id="PF01965"/>
    </source>
</evidence>
<dbReference type="PANTHER" id="PTHR42733:SF12">
    <property type="entry name" value="PROTEINASE"/>
    <property type="match status" value="1"/>
</dbReference>
<dbReference type="AlphaFoldDB" id="A0A5C5U024"/>
<dbReference type="InterPro" id="IPR002818">
    <property type="entry name" value="DJ-1/PfpI"/>
</dbReference>